<comment type="subcellular location">
    <subcellularLocation>
        <location evidence="16">Membrane</location>
        <topology evidence="16">Multi-pass membrane protein</topology>
    </subcellularLocation>
    <subcellularLocation>
        <location evidence="1">Mitochondrion inner membrane</location>
        <topology evidence="1">Multi-pass membrane protein</topology>
    </subcellularLocation>
</comment>
<comment type="catalytic activity">
    <reaction evidence="12">
        <text>ADP(in) + ATP(out) = ADP(out) + ATP(in)</text>
        <dbReference type="Rhea" id="RHEA:34999"/>
        <dbReference type="ChEBI" id="CHEBI:30616"/>
        <dbReference type="ChEBI" id="CHEBI:456216"/>
    </reaction>
    <physiologicalReaction direction="left-to-right" evidence="12">
        <dbReference type="Rhea" id="RHEA:35000"/>
    </physiologicalReaction>
</comment>
<reference evidence="17" key="1">
    <citation type="submission" date="2021-01" db="EMBL/GenBank/DDBJ databases">
        <authorList>
            <person name="Corre E."/>
            <person name="Pelletier E."/>
            <person name="Niang G."/>
            <person name="Scheremetjew M."/>
            <person name="Finn R."/>
            <person name="Kale V."/>
            <person name="Holt S."/>
            <person name="Cochrane G."/>
            <person name="Meng A."/>
            <person name="Brown T."/>
            <person name="Cohen L."/>
        </authorList>
    </citation>
    <scope>NUCLEOTIDE SEQUENCE</scope>
    <source>
        <strain evidence="17">CCMP826</strain>
    </source>
</reference>
<comment type="function">
    <text evidence="16">Catalyzes the exchange of ADP and ATP across the membrane.</text>
</comment>
<comment type="caution">
    <text evidence="16">Lacks conserved residue(s) required for the propagation of feature annotation.</text>
</comment>
<sequence>MANYIDEDGRAMSLTINGPTNEEQCIVAQPMTTPSLLPNASSPSPKGEKKVKTYRAFLDASVKDALAGACAGAFAKTAVAPIERVKILLQLQGSLGKSVSSHSEGGVASAMSRGNGRLTALQVWRSVYREQGVLAFWRGNTPNVLRQGGTTALNFMLMDWYKLAIQPPLQYTLRFPSNRTPEARKRRRALWSSFLSGGLAGGTTTTFLYPIEFLRTRLAMDVGGTTETRRYPRGMRDVFCSTWNADGFRGLYQGYGIALFGVVVYRALHLGGYDAMKSEIIHRKLQTIDYSDERSLKKTKKLNDTLTMKERFAVAQVVSIVAGTICYPIDSVRRRLMMQAGEPVELRRYRNSFDCFHRVMAQEGMRGFYLGIGPNLVRSFGGALILVAYDVFKVMI</sequence>
<keyword evidence="5" id="KW-0050">Antiport</keyword>
<evidence type="ECO:0000256" key="11">
    <source>
        <dbReference type="ARBA" id="ARBA00023136"/>
    </source>
</evidence>
<dbReference type="GO" id="GO:0140021">
    <property type="term" value="P:mitochondrial ADP transmembrane transport"/>
    <property type="evidence" value="ECO:0007669"/>
    <property type="project" value="InterPro"/>
</dbReference>
<dbReference type="SUPFAM" id="SSF103506">
    <property type="entry name" value="Mitochondrial carrier"/>
    <property type="match status" value="1"/>
</dbReference>
<keyword evidence="11 14" id="KW-0472">Membrane</keyword>
<dbReference type="InterPro" id="IPR018108">
    <property type="entry name" value="MCP_transmembrane"/>
</dbReference>
<dbReference type="AlphaFoldDB" id="A0A7S2MWD8"/>
<dbReference type="EMBL" id="HBGV01014400">
    <property type="protein sequence ID" value="CAD9505748.1"/>
    <property type="molecule type" value="Transcribed_RNA"/>
</dbReference>
<dbReference type="InterPro" id="IPR002067">
    <property type="entry name" value="MCP"/>
</dbReference>
<evidence type="ECO:0000256" key="7">
    <source>
        <dbReference type="ARBA" id="ARBA00022737"/>
    </source>
</evidence>
<dbReference type="Gene3D" id="1.50.40.10">
    <property type="entry name" value="Mitochondrial carrier domain"/>
    <property type="match status" value="1"/>
</dbReference>
<evidence type="ECO:0000256" key="3">
    <source>
        <dbReference type="ARBA" id="ARBA00011245"/>
    </source>
</evidence>
<evidence type="ECO:0000256" key="13">
    <source>
        <dbReference type="ARBA" id="ARBA00045250"/>
    </source>
</evidence>
<keyword evidence="9 16" id="KW-1133">Transmembrane helix</keyword>
<evidence type="ECO:0000256" key="8">
    <source>
        <dbReference type="ARBA" id="ARBA00022792"/>
    </source>
</evidence>
<evidence type="ECO:0000256" key="14">
    <source>
        <dbReference type="PROSITE-ProRule" id="PRU00282"/>
    </source>
</evidence>
<feature type="transmembrane region" description="Helical" evidence="16">
    <location>
        <begin position="189"/>
        <end position="211"/>
    </location>
</feature>
<gene>
    <name evidence="17" type="ORF">HTAM1171_LOCUS8832</name>
</gene>
<evidence type="ECO:0000256" key="2">
    <source>
        <dbReference type="ARBA" id="ARBA00006375"/>
    </source>
</evidence>
<feature type="repeat" description="Solcar" evidence="14">
    <location>
        <begin position="59"/>
        <end position="164"/>
    </location>
</feature>
<evidence type="ECO:0000256" key="6">
    <source>
        <dbReference type="ARBA" id="ARBA00022692"/>
    </source>
</evidence>
<feature type="transmembrane region" description="Helical" evidence="16">
    <location>
        <begin position="368"/>
        <end position="389"/>
    </location>
</feature>
<evidence type="ECO:0000313" key="17">
    <source>
        <dbReference type="EMBL" id="CAD9505748.1"/>
    </source>
</evidence>
<dbReference type="PANTHER" id="PTHR45635">
    <property type="entry name" value="ADP,ATP CARRIER PROTEIN 1-RELATED-RELATED"/>
    <property type="match status" value="1"/>
</dbReference>
<dbReference type="InterPro" id="IPR002113">
    <property type="entry name" value="ADT_euk_type"/>
</dbReference>
<organism evidence="17">
    <name type="scientific">Helicotheca tamesis</name>
    <dbReference type="NCBI Taxonomy" id="374047"/>
    <lineage>
        <taxon>Eukaryota</taxon>
        <taxon>Sar</taxon>
        <taxon>Stramenopiles</taxon>
        <taxon>Ochrophyta</taxon>
        <taxon>Bacillariophyta</taxon>
        <taxon>Mediophyceae</taxon>
        <taxon>Lithodesmiophycidae</taxon>
        <taxon>Lithodesmiales</taxon>
        <taxon>Lithodesmiaceae</taxon>
        <taxon>Helicotheca</taxon>
    </lineage>
</organism>
<keyword evidence="4 15" id="KW-0813">Transport</keyword>
<comment type="function">
    <text evidence="13">ADP:ATP antiporter that mediates import of ADP into the mitochondrial matrix for ATP synthesis, and export of ATP out to fuel the cell. Cycles between the cytoplasmic-open state (c-state) and the matrix-open state (m-state): operates by the alternating access mechanism with a single substrate-binding site intermittently exposed to either the cytosolic (c-state) or matrix (m-state) side of the inner mitochondrial membrane.</text>
</comment>
<dbReference type="PANTHER" id="PTHR45635:SF14">
    <property type="entry name" value="ADP_ATP TRANSLOCASE"/>
    <property type="match status" value="1"/>
</dbReference>
<dbReference type="GO" id="GO:0005743">
    <property type="term" value="C:mitochondrial inner membrane"/>
    <property type="evidence" value="ECO:0007669"/>
    <property type="project" value="UniProtKB-SubCell"/>
</dbReference>
<proteinExistence type="inferred from homology"/>
<feature type="repeat" description="Solcar" evidence="14">
    <location>
        <begin position="310"/>
        <end position="395"/>
    </location>
</feature>
<evidence type="ECO:0000256" key="5">
    <source>
        <dbReference type="ARBA" id="ARBA00022449"/>
    </source>
</evidence>
<evidence type="ECO:0000256" key="4">
    <source>
        <dbReference type="ARBA" id="ARBA00022448"/>
    </source>
</evidence>
<dbReference type="PRINTS" id="PR00926">
    <property type="entry name" value="MITOCARRIER"/>
</dbReference>
<name>A0A7S2MWD8_9STRA</name>
<dbReference type="InterPro" id="IPR023395">
    <property type="entry name" value="MCP_dom_sf"/>
</dbReference>
<protein>
    <recommendedName>
        <fullName evidence="16">ADP/ATP translocase</fullName>
    </recommendedName>
    <alternativeName>
        <fullName evidence="16">ADP,ATP carrier protein</fullName>
    </alternativeName>
</protein>
<dbReference type="GO" id="GO:0005471">
    <property type="term" value="F:ATP:ADP antiporter activity"/>
    <property type="evidence" value="ECO:0007669"/>
    <property type="project" value="UniProtKB-UniRule"/>
</dbReference>
<evidence type="ECO:0000256" key="1">
    <source>
        <dbReference type="ARBA" id="ARBA00004448"/>
    </source>
</evidence>
<keyword evidence="8" id="KW-0999">Mitochondrion inner membrane</keyword>
<keyword evidence="7" id="KW-0677">Repeat</keyword>
<comment type="subunit">
    <text evidence="3 16">Monomer.</text>
</comment>
<dbReference type="PROSITE" id="PS50920">
    <property type="entry name" value="SOLCAR"/>
    <property type="match status" value="3"/>
</dbReference>
<feature type="repeat" description="Solcar" evidence="14">
    <location>
        <begin position="188"/>
        <end position="279"/>
    </location>
</feature>
<keyword evidence="10" id="KW-0496">Mitochondrion</keyword>
<evidence type="ECO:0000256" key="16">
    <source>
        <dbReference type="RuleBase" id="RU368008"/>
    </source>
</evidence>
<dbReference type="PRINTS" id="PR00927">
    <property type="entry name" value="ADPTRNSLCASE"/>
</dbReference>
<evidence type="ECO:0000256" key="9">
    <source>
        <dbReference type="ARBA" id="ARBA00022989"/>
    </source>
</evidence>
<keyword evidence="6 14" id="KW-0812">Transmembrane</keyword>
<comment type="similarity">
    <text evidence="2 15">Belongs to the mitochondrial carrier (TC 2.A.29) family.</text>
</comment>
<accession>A0A7S2MWD8</accession>
<dbReference type="GO" id="GO:1990544">
    <property type="term" value="P:mitochondrial ATP transmembrane transport"/>
    <property type="evidence" value="ECO:0007669"/>
    <property type="project" value="InterPro"/>
</dbReference>
<evidence type="ECO:0000256" key="15">
    <source>
        <dbReference type="RuleBase" id="RU000488"/>
    </source>
</evidence>
<evidence type="ECO:0000256" key="12">
    <source>
        <dbReference type="ARBA" id="ARBA00024143"/>
    </source>
</evidence>
<evidence type="ECO:0000256" key="10">
    <source>
        <dbReference type="ARBA" id="ARBA00023128"/>
    </source>
</evidence>
<dbReference type="Pfam" id="PF00153">
    <property type="entry name" value="Mito_carr"/>
    <property type="match status" value="3"/>
</dbReference>